<protein>
    <submittedName>
        <fullName evidence="6">Major facilitator superfamily domain-containing protein</fullName>
    </submittedName>
</protein>
<accession>A0A9P9DWE6</accession>
<comment type="subcellular location">
    <subcellularLocation>
        <location evidence="1">Membrane</location>
        <topology evidence="1">Multi-pass membrane protein</topology>
    </subcellularLocation>
</comment>
<comment type="caution">
    <text evidence="6">The sequence shown here is derived from an EMBL/GenBank/DDBJ whole genome shotgun (WGS) entry which is preliminary data.</text>
</comment>
<evidence type="ECO:0000256" key="1">
    <source>
        <dbReference type="ARBA" id="ARBA00004141"/>
    </source>
</evidence>
<organism evidence="6 7">
    <name type="scientific">Dendryphion nanum</name>
    <dbReference type="NCBI Taxonomy" id="256645"/>
    <lineage>
        <taxon>Eukaryota</taxon>
        <taxon>Fungi</taxon>
        <taxon>Dikarya</taxon>
        <taxon>Ascomycota</taxon>
        <taxon>Pezizomycotina</taxon>
        <taxon>Dothideomycetes</taxon>
        <taxon>Pleosporomycetidae</taxon>
        <taxon>Pleosporales</taxon>
        <taxon>Torulaceae</taxon>
        <taxon>Dendryphion</taxon>
    </lineage>
</organism>
<feature type="domain" description="Major facilitator superfamily (MFS) profile" evidence="5">
    <location>
        <begin position="55"/>
        <end position="445"/>
    </location>
</feature>
<dbReference type="InterPro" id="IPR011701">
    <property type="entry name" value="MFS"/>
</dbReference>
<dbReference type="InterPro" id="IPR020846">
    <property type="entry name" value="MFS_dom"/>
</dbReference>
<feature type="transmembrane region" description="Helical" evidence="4">
    <location>
        <begin position="352"/>
        <end position="377"/>
    </location>
</feature>
<keyword evidence="4" id="KW-0812">Transmembrane</keyword>
<dbReference type="PANTHER" id="PTHR11360">
    <property type="entry name" value="MONOCARBOXYLATE TRANSPORTER"/>
    <property type="match status" value="1"/>
</dbReference>
<dbReference type="AlphaFoldDB" id="A0A9P9DWE6"/>
<dbReference type="EMBL" id="JAGMWT010000006">
    <property type="protein sequence ID" value="KAH7126985.1"/>
    <property type="molecule type" value="Genomic_DNA"/>
</dbReference>
<feature type="transmembrane region" description="Helical" evidence="4">
    <location>
        <begin position="121"/>
        <end position="145"/>
    </location>
</feature>
<dbReference type="InterPro" id="IPR036259">
    <property type="entry name" value="MFS_trans_sf"/>
</dbReference>
<feature type="transmembrane region" description="Helical" evidence="4">
    <location>
        <begin position="64"/>
        <end position="84"/>
    </location>
</feature>
<dbReference type="Gene3D" id="1.20.1250.20">
    <property type="entry name" value="MFS general substrate transporter like domains"/>
    <property type="match status" value="2"/>
</dbReference>
<evidence type="ECO:0000256" key="2">
    <source>
        <dbReference type="ARBA" id="ARBA00006727"/>
    </source>
</evidence>
<feature type="transmembrane region" description="Helical" evidence="4">
    <location>
        <begin position="96"/>
        <end position="114"/>
    </location>
</feature>
<keyword evidence="4" id="KW-0472">Membrane</keyword>
<feature type="transmembrane region" description="Helical" evidence="4">
    <location>
        <begin position="297"/>
        <end position="314"/>
    </location>
</feature>
<gene>
    <name evidence="6" type="ORF">B0J11DRAFT_526912</name>
</gene>
<dbReference type="GO" id="GO:0016020">
    <property type="term" value="C:membrane"/>
    <property type="evidence" value="ECO:0007669"/>
    <property type="project" value="UniProtKB-SubCell"/>
</dbReference>
<dbReference type="Proteomes" id="UP000700596">
    <property type="component" value="Unassembled WGS sequence"/>
</dbReference>
<reference evidence="6" key="1">
    <citation type="journal article" date="2021" name="Nat. Commun.">
        <title>Genetic determinants of endophytism in the Arabidopsis root mycobiome.</title>
        <authorList>
            <person name="Mesny F."/>
            <person name="Miyauchi S."/>
            <person name="Thiergart T."/>
            <person name="Pickel B."/>
            <person name="Atanasova L."/>
            <person name="Karlsson M."/>
            <person name="Huettel B."/>
            <person name="Barry K.W."/>
            <person name="Haridas S."/>
            <person name="Chen C."/>
            <person name="Bauer D."/>
            <person name="Andreopoulos W."/>
            <person name="Pangilinan J."/>
            <person name="LaButti K."/>
            <person name="Riley R."/>
            <person name="Lipzen A."/>
            <person name="Clum A."/>
            <person name="Drula E."/>
            <person name="Henrissat B."/>
            <person name="Kohler A."/>
            <person name="Grigoriev I.V."/>
            <person name="Martin F.M."/>
            <person name="Hacquard S."/>
        </authorList>
    </citation>
    <scope>NUCLEOTIDE SEQUENCE</scope>
    <source>
        <strain evidence="6">MPI-CAGE-CH-0243</strain>
    </source>
</reference>
<feature type="transmembrane region" description="Helical" evidence="4">
    <location>
        <begin position="326"/>
        <end position="346"/>
    </location>
</feature>
<dbReference type="InterPro" id="IPR050327">
    <property type="entry name" value="Proton-linked_MCT"/>
</dbReference>
<evidence type="ECO:0000259" key="5">
    <source>
        <dbReference type="PROSITE" id="PS50850"/>
    </source>
</evidence>
<feature type="transmembrane region" description="Helical" evidence="4">
    <location>
        <begin position="389"/>
        <end position="410"/>
    </location>
</feature>
<feature type="transmembrane region" description="Helical" evidence="4">
    <location>
        <begin position="215"/>
        <end position="241"/>
    </location>
</feature>
<dbReference type="SUPFAM" id="SSF103473">
    <property type="entry name" value="MFS general substrate transporter"/>
    <property type="match status" value="1"/>
</dbReference>
<dbReference type="Pfam" id="PF07690">
    <property type="entry name" value="MFS_1"/>
    <property type="match status" value="1"/>
</dbReference>
<feature type="transmembrane region" description="Helical" evidence="4">
    <location>
        <begin position="422"/>
        <end position="443"/>
    </location>
</feature>
<feature type="transmembrane region" description="Helical" evidence="4">
    <location>
        <begin position="151"/>
        <end position="176"/>
    </location>
</feature>
<dbReference type="PANTHER" id="PTHR11360:SF252">
    <property type="entry name" value="MAJOR FACILITATOR SUPERFAMILY (MFS) PROFILE DOMAIN-CONTAINING PROTEIN-RELATED"/>
    <property type="match status" value="1"/>
</dbReference>
<proteinExistence type="inferred from homology"/>
<keyword evidence="4" id="KW-1133">Transmembrane helix</keyword>
<evidence type="ECO:0000256" key="4">
    <source>
        <dbReference type="SAM" id="Phobius"/>
    </source>
</evidence>
<evidence type="ECO:0000313" key="7">
    <source>
        <dbReference type="Proteomes" id="UP000700596"/>
    </source>
</evidence>
<name>A0A9P9DWE6_9PLEO</name>
<feature type="transmembrane region" description="Helical" evidence="4">
    <location>
        <begin position="261"/>
        <end position="282"/>
    </location>
</feature>
<dbReference type="GO" id="GO:0022857">
    <property type="term" value="F:transmembrane transporter activity"/>
    <property type="evidence" value="ECO:0007669"/>
    <property type="project" value="InterPro"/>
</dbReference>
<feature type="region of interest" description="Disordered" evidence="3">
    <location>
        <begin position="1"/>
        <end position="48"/>
    </location>
</feature>
<sequence length="454" mass="49359">MATSTDYEDKKVLDDVATEPQPQRTFSRDVHDTEAADDEPMAETRLPPPPDGGLHAWLKVFGGFLIYINIWGFTLSYGAFQSYYKSTLLSSSSASSISWIGTVQGWLLILVGVLSGPLFDLGYFCPMLYLGNFLVVFGIMMLSLADKYWQVFLAQGVCMGLGAGLLYIPSLALVGIWFERRRALAMGVVMSGIAVGGVVYVTMFDRLVPTAGFPWAIRSMGFIALFAALLSFPALLSGSSILVRPRKARALFDSSALKDKLFIIFTCSTFFTFLGYIVPYFYIPTYAKEKLGTSDSLALYMLVMSIAASFFGRLGSGIVAHYLGSIVTWAICTLGSAILAFSWMSIETEGTFIAFSIFWGFFSAGLVTLPSAAFAAITPDLSRLGTRLGMSWSVSSVATLIGSPIAGALLKTKNGNINFIGVQIWSGVCLMVGAVWLGFLWIATTRTLNKGWRV</sequence>
<evidence type="ECO:0000256" key="3">
    <source>
        <dbReference type="SAM" id="MobiDB-lite"/>
    </source>
</evidence>
<keyword evidence="7" id="KW-1185">Reference proteome</keyword>
<dbReference type="OrthoDB" id="6509908at2759"/>
<comment type="similarity">
    <text evidence="2">Belongs to the major facilitator superfamily. Monocarboxylate porter (TC 2.A.1.13) family.</text>
</comment>
<dbReference type="PROSITE" id="PS50850">
    <property type="entry name" value="MFS"/>
    <property type="match status" value="1"/>
</dbReference>
<feature type="transmembrane region" description="Helical" evidence="4">
    <location>
        <begin position="183"/>
        <end position="203"/>
    </location>
</feature>
<evidence type="ECO:0000313" key="6">
    <source>
        <dbReference type="EMBL" id="KAH7126985.1"/>
    </source>
</evidence>